<evidence type="ECO:0000313" key="5">
    <source>
        <dbReference type="EMBL" id="MBD3870365.1"/>
    </source>
</evidence>
<dbReference type="Proteomes" id="UP000598633">
    <property type="component" value="Unassembled WGS sequence"/>
</dbReference>
<comment type="similarity">
    <text evidence="1">Belongs to the Skp family.</text>
</comment>
<evidence type="ECO:0000256" key="4">
    <source>
        <dbReference type="SAM" id="SignalP"/>
    </source>
</evidence>
<evidence type="ECO:0000256" key="2">
    <source>
        <dbReference type="ARBA" id="ARBA00022729"/>
    </source>
</evidence>
<evidence type="ECO:0000256" key="1">
    <source>
        <dbReference type="ARBA" id="ARBA00009091"/>
    </source>
</evidence>
<dbReference type="AlphaFoldDB" id="A0A8J7C393"/>
<proteinExistence type="inferred from homology"/>
<dbReference type="GO" id="GO:0005829">
    <property type="term" value="C:cytosol"/>
    <property type="evidence" value="ECO:0007669"/>
    <property type="project" value="TreeGrafter"/>
</dbReference>
<dbReference type="InterPro" id="IPR024930">
    <property type="entry name" value="Skp_dom_sf"/>
</dbReference>
<keyword evidence="2 4" id="KW-0732">Signal</keyword>
<feature type="signal peptide" evidence="4">
    <location>
        <begin position="1"/>
        <end position="24"/>
    </location>
</feature>
<accession>A0A8J7C393</accession>
<feature type="chain" id="PRO_5035325519" evidence="4">
    <location>
        <begin position="25"/>
        <end position="172"/>
    </location>
</feature>
<organism evidence="5 6">
    <name type="scientific">Candidatus Sulfomarinibacter kjeldsenii</name>
    <dbReference type="NCBI Taxonomy" id="2885994"/>
    <lineage>
        <taxon>Bacteria</taxon>
        <taxon>Pseudomonadati</taxon>
        <taxon>Acidobacteriota</taxon>
        <taxon>Thermoanaerobaculia</taxon>
        <taxon>Thermoanaerobaculales</taxon>
        <taxon>Candidatus Sulfomarinibacteraceae</taxon>
        <taxon>Candidatus Sulfomarinibacter</taxon>
    </lineage>
</organism>
<gene>
    <name evidence="5" type="ORF">IFJ97_03270</name>
</gene>
<evidence type="ECO:0000313" key="6">
    <source>
        <dbReference type="Proteomes" id="UP000598633"/>
    </source>
</evidence>
<dbReference type="SMART" id="SM00935">
    <property type="entry name" value="OmpH"/>
    <property type="match status" value="1"/>
</dbReference>
<name>A0A8J7C393_9BACT</name>
<dbReference type="InterPro" id="IPR005632">
    <property type="entry name" value="Chaperone_Skp"/>
</dbReference>
<keyword evidence="3" id="KW-0175">Coiled coil</keyword>
<feature type="coiled-coil region" evidence="3">
    <location>
        <begin position="87"/>
        <end position="114"/>
    </location>
</feature>
<dbReference type="PANTHER" id="PTHR35089">
    <property type="entry name" value="CHAPERONE PROTEIN SKP"/>
    <property type="match status" value="1"/>
</dbReference>
<sequence length="172" mass="19466">MFRLMVRVAMLGVIMMAMAMPAAAQSKIAVIDVQRVVTESDPGKEVMQKLRVLSDAKAQEGQTLQQNMAALQDQFTKQRFTVSEARQAEMQKEIEDVQIAIRRFQDDAQRELQEAQRRELGGLEEQILPIINQVGQAEGYTLIFNKFQSGLVYADEAVDITDRVIQMFNTAQ</sequence>
<dbReference type="GO" id="GO:0050821">
    <property type="term" value="P:protein stabilization"/>
    <property type="evidence" value="ECO:0007669"/>
    <property type="project" value="TreeGrafter"/>
</dbReference>
<dbReference type="PANTHER" id="PTHR35089:SF1">
    <property type="entry name" value="CHAPERONE PROTEIN SKP"/>
    <property type="match status" value="1"/>
</dbReference>
<protein>
    <submittedName>
        <fullName evidence="5">OmpH family outer membrane protein</fullName>
    </submittedName>
</protein>
<dbReference type="SUPFAM" id="SSF111384">
    <property type="entry name" value="OmpH-like"/>
    <property type="match status" value="1"/>
</dbReference>
<dbReference type="Pfam" id="PF03938">
    <property type="entry name" value="OmpH"/>
    <property type="match status" value="1"/>
</dbReference>
<evidence type="ECO:0000256" key="3">
    <source>
        <dbReference type="SAM" id="Coils"/>
    </source>
</evidence>
<dbReference type="GO" id="GO:0051082">
    <property type="term" value="F:unfolded protein binding"/>
    <property type="evidence" value="ECO:0007669"/>
    <property type="project" value="InterPro"/>
</dbReference>
<reference evidence="5 6" key="1">
    <citation type="submission" date="2020-08" db="EMBL/GenBank/DDBJ databases">
        <title>Acidobacteriota in marine sediments use diverse sulfur dissimilation pathways.</title>
        <authorList>
            <person name="Wasmund K."/>
        </authorList>
    </citation>
    <scope>NUCLEOTIDE SEQUENCE [LARGE SCALE GENOMIC DNA]</scope>
    <source>
        <strain evidence="5">MAG AM3-A</strain>
    </source>
</reference>
<dbReference type="EMBL" id="JACXWA010000056">
    <property type="protein sequence ID" value="MBD3870365.1"/>
    <property type="molecule type" value="Genomic_DNA"/>
</dbReference>
<comment type="caution">
    <text evidence="5">The sequence shown here is derived from an EMBL/GenBank/DDBJ whole genome shotgun (WGS) entry which is preliminary data.</text>
</comment>
<dbReference type="Gene3D" id="3.30.910.20">
    <property type="entry name" value="Skp domain"/>
    <property type="match status" value="1"/>
</dbReference>